<feature type="transmembrane region" description="Helical" evidence="2">
    <location>
        <begin position="7"/>
        <end position="25"/>
    </location>
</feature>
<feature type="transmembrane region" description="Helical" evidence="2">
    <location>
        <begin position="565"/>
        <end position="583"/>
    </location>
</feature>
<evidence type="ECO:0000256" key="2">
    <source>
        <dbReference type="SAM" id="Phobius"/>
    </source>
</evidence>
<evidence type="ECO:0000313" key="4">
    <source>
        <dbReference type="EMBL" id="MBC2771077.1"/>
    </source>
</evidence>
<organism evidence="4 5">
    <name type="scientific">Pusillimonas minor</name>
    <dbReference type="NCBI Taxonomy" id="2697024"/>
    <lineage>
        <taxon>Bacteria</taxon>
        <taxon>Pseudomonadati</taxon>
        <taxon>Pseudomonadota</taxon>
        <taxon>Betaproteobacteria</taxon>
        <taxon>Burkholderiales</taxon>
        <taxon>Alcaligenaceae</taxon>
        <taxon>Pusillimonas</taxon>
    </lineage>
</organism>
<name>A0A842HS05_9BURK</name>
<dbReference type="PANTHER" id="PTHR43849">
    <property type="entry name" value="BLL3936 PROTEIN"/>
    <property type="match status" value="1"/>
</dbReference>
<evidence type="ECO:0000313" key="5">
    <source>
        <dbReference type="Proteomes" id="UP000545386"/>
    </source>
</evidence>
<feature type="transmembrane region" description="Helical" evidence="2">
    <location>
        <begin position="119"/>
        <end position="140"/>
    </location>
</feature>
<dbReference type="InterPro" id="IPR010656">
    <property type="entry name" value="DctM"/>
</dbReference>
<feature type="transmembrane region" description="Helical" evidence="2">
    <location>
        <begin position="93"/>
        <end position="112"/>
    </location>
</feature>
<keyword evidence="1" id="KW-0997">Cell inner membrane</keyword>
<feature type="transmembrane region" description="Helical" evidence="2">
    <location>
        <begin position="54"/>
        <end position="73"/>
    </location>
</feature>
<comment type="caution">
    <text evidence="4">The sequence shown here is derived from an EMBL/GenBank/DDBJ whole genome shotgun (WGS) entry which is preliminary data.</text>
</comment>
<keyword evidence="1" id="KW-0813">Transport</keyword>
<dbReference type="Pfam" id="PF06808">
    <property type="entry name" value="DctM"/>
    <property type="match status" value="1"/>
</dbReference>
<feature type="transmembrane region" description="Helical" evidence="2">
    <location>
        <begin position="322"/>
        <end position="342"/>
    </location>
</feature>
<feature type="domain" description="TRAP C4-dicarboxylate transport system permease DctM subunit" evidence="3">
    <location>
        <begin position="98"/>
        <end position="530"/>
    </location>
</feature>
<dbReference type="AlphaFoldDB" id="A0A842HS05"/>
<keyword evidence="2" id="KW-0812">Transmembrane</keyword>
<feature type="transmembrane region" description="Helical" evidence="2">
    <location>
        <begin position="282"/>
        <end position="301"/>
    </location>
</feature>
<comment type="function">
    <text evidence="1">Part of the tripartite ATP-independent periplasmic (TRAP) transport system.</text>
</comment>
<evidence type="ECO:0000256" key="1">
    <source>
        <dbReference type="RuleBase" id="RU369079"/>
    </source>
</evidence>
<keyword evidence="1" id="KW-1003">Cell membrane</keyword>
<comment type="subcellular location">
    <subcellularLocation>
        <location evidence="1">Cell inner membrane</location>
        <topology evidence="1">Multi-pass membrane protein</topology>
    </subcellularLocation>
</comment>
<feature type="transmembrane region" description="Helical" evidence="2">
    <location>
        <begin position="468"/>
        <end position="488"/>
    </location>
</feature>
<feature type="transmembrane region" description="Helical" evidence="2">
    <location>
        <begin position="535"/>
        <end position="558"/>
    </location>
</feature>
<reference evidence="4 5" key="1">
    <citation type="submission" date="2020-08" db="EMBL/GenBank/DDBJ databases">
        <title>Paraeoetvoesia sp. YC-7-48 draft genome sequence.</title>
        <authorList>
            <person name="Yao L."/>
        </authorList>
    </citation>
    <scope>NUCLEOTIDE SEQUENCE [LARGE SCALE GENOMIC DNA]</scope>
    <source>
        <strain evidence="5">YC-7-48</strain>
    </source>
</reference>
<feature type="transmembrane region" description="Helical" evidence="2">
    <location>
        <begin position="406"/>
        <end position="436"/>
    </location>
</feature>
<feature type="transmembrane region" description="Helical" evidence="2">
    <location>
        <begin position="509"/>
        <end position="529"/>
    </location>
</feature>
<accession>A0A842HS05</accession>
<sequence length="625" mass="65897">MTKETLAALALVYVGFHFLNLFMTFGPMGSKVIHISMGIGVLTLDLLRRHSGRSMKIVAAFAWVSVLAASAYFLSDQIGVLTRYGFASPPDMLAGAVLVFWMFFLTGLYFGVPFAVIGIVFFVYAYLGSYLPAPLTAPALDLLRVTSKLTVGALGDVVELSVTIIFLLLVFGTFLQASGAGAFIWRVAGNLARRIGGGTGALTVVSSGLVASFSGVGAANVGITGPIAIPLMKRDGYTSEQAAAIEAIASTGGQITPPILGMVAFLMADFIGVPYARVVLAAIIPAALFYMGLLLFVVLIYRRNGGQGQIQGEAHAGPAHGWIKVSISFLFPIAVIVALIIAGMSVQLAVFWSIVAIAVLALIFRLERDPKVWLHAVLEAAINGAALGMASGVLDVVMASLDITQLGMIVGFIVSQIGGASVLANFLLVLVAAYVMGMGMPGVAVYTVLAVTLAPVLISLGAEPLMAHFLIMYMTILSNFTPPVAPTLMLTARIAGANYMRAGLEAMKAGAGSILLPFFLFSYPALLLHDASLGAVLEAVIVTSVSIFLLTVSLLGWLGRPISMFERVLLALPPIIAWSAGFAGIRSTYWAAVAVCLAAFIWSVFAGYRTRQKPIAARAMEMERI</sequence>
<feature type="transmembrane region" description="Helical" evidence="2">
    <location>
        <begin position="589"/>
        <end position="608"/>
    </location>
</feature>
<keyword evidence="2" id="KW-1133">Transmembrane helix</keyword>
<evidence type="ECO:0000259" key="3">
    <source>
        <dbReference type="Pfam" id="PF06808"/>
    </source>
</evidence>
<dbReference type="GO" id="GO:0022857">
    <property type="term" value="F:transmembrane transporter activity"/>
    <property type="evidence" value="ECO:0007669"/>
    <property type="project" value="UniProtKB-UniRule"/>
</dbReference>
<gene>
    <name evidence="4" type="ORF">GTU67_14300</name>
</gene>
<feature type="transmembrane region" description="Helical" evidence="2">
    <location>
        <begin position="348"/>
        <end position="366"/>
    </location>
</feature>
<keyword evidence="5" id="KW-1185">Reference proteome</keyword>
<feature type="transmembrane region" description="Helical" evidence="2">
    <location>
        <begin position="443"/>
        <end position="462"/>
    </location>
</feature>
<dbReference type="PANTHER" id="PTHR43849:SF2">
    <property type="entry name" value="BLL3936 PROTEIN"/>
    <property type="match status" value="1"/>
</dbReference>
<dbReference type="NCBIfam" id="TIGR02123">
    <property type="entry name" value="TRAP_fused"/>
    <property type="match status" value="1"/>
</dbReference>
<dbReference type="Proteomes" id="UP000545386">
    <property type="component" value="Unassembled WGS sequence"/>
</dbReference>
<feature type="transmembrane region" description="Helical" evidence="2">
    <location>
        <begin position="373"/>
        <end position="394"/>
    </location>
</feature>
<keyword evidence="2" id="KW-0472">Membrane</keyword>
<dbReference type="GO" id="GO:0005886">
    <property type="term" value="C:plasma membrane"/>
    <property type="evidence" value="ECO:0007669"/>
    <property type="project" value="UniProtKB-SubCell"/>
</dbReference>
<protein>
    <submittedName>
        <fullName evidence="4">TRAP transporter fused permease subunit</fullName>
    </submittedName>
</protein>
<feature type="transmembrane region" description="Helical" evidence="2">
    <location>
        <begin position="160"/>
        <end position="185"/>
    </location>
</feature>
<dbReference type="RefSeq" id="WP_185780711.1">
    <property type="nucleotide sequence ID" value="NZ_JACJUU010000019.1"/>
</dbReference>
<dbReference type="EMBL" id="JACJUU010000019">
    <property type="protein sequence ID" value="MBC2771077.1"/>
    <property type="molecule type" value="Genomic_DNA"/>
</dbReference>
<dbReference type="InterPro" id="IPR011853">
    <property type="entry name" value="TRAP_DctM-Dct_fused"/>
</dbReference>
<proteinExistence type="predicted"/>